<comment type="caution">
    <text evidence="1">The sequence shown here is derived from an EMBL/GenBank/DDBJ whole genome shotgun (WGS) entry which is preliminary data.</text>
</comment>
<gene>
    <name evidence="1" type="ORF">SEMRO_1015_G231480.1</name>
</gene>
<protein>
    <submittedName>
        <fullName evidence="1">Uncharacterized protein</fullName>
    </submittedName>
</protein>
<organism evidence="1 2">
    <name type="scientific">Seminavis robusta</name>
    <dbReference type="NCBI Taxonomy" id="568900"/>
    <lineage>
        <taxon>Eukaryota</taxon>
        <taxon>Sar</taxon>
        <taxon>Stramenopiles</taxon>
        <taxon>Ochrophyta</taxon>
        <taxon>Bacillariophyta</taxon>
        <taxon>Bacillariophyceae</taxon>
        <taxon>Bacillariophycidae</taxon>
        <taxon>Naviculales</taxon>
        <taxon>Naviculaceae</taxon>
        <taxon>Seminavis</taxon>
    </lineage>
</organism>
<dbReference type="AlphaFoldDB" id="A0A9N8HLA6"/>
<sequence>MEFVRDLNDFETYGESVLTDVDTVTNESVTGTIESDLEGVVEDGEDNEELVDDDGRVLAAPEKKKRAKLQHICLTLWDTSVIHRAELKQMLKKEKWCGYVEGKEGSRTDRHDLRNAIYEEGVQDLKELRYRFPNQMAAPGGEAYTRKLMNDVTPVHEPERSEREHLWARELRCKLMGANNGREIITVHSMQTRQGKSKMMERLEFEYNQRREGSCLIMTVAPARDMMDTIKDFKHTLELLIIEIPKAKGELAFLKGAFGMMEHIKNGQTFASKFMTEAVRF</sequence>
<evidence type="ECO:0000313" key="2">
    <source>
        <dbReference type="Proteomes" id="UP001153069"/>
    </source>
</evidence>
<dbReference type="Proteomes" id="UP001153069">
    <property type="component" value="Unassembled WGS sequence"/>
</dbReference>
<proteinExistence type="predicted"/>
<dbReference type="EMBL" id="CAICTM010001013">
    <property type="protein sequence ID" value="CAB9519413.1"/>
    <property type="molecule type" value="Genomic_DNA"/>
</dbReference>
<name>A0A9N8HLA6_9STRA</name>
<reference evidence="1" key="1">
    <citation type="submission" date="2020-06" db="EMBL/GenBank/DDBJ databases">
        <authorList>
            <consortium name="Plant Systems Biology data submission"/>
        </authorList>
    </citation>
    <scope>NUCLEOTIDE SEQUENCE</scope>
    <source>
        <strain evidence="1">D6</strain>
    </source>
</reference>
<accession>A0A9N8HLA6</accession>
<keyword evidence="2" id="KW-1185">Reference proteome</keyword>
<evidence type="ECO:0000313" key="1">
    <source>
        <dbReference type="EMBL" id="CAB9519413.1"/>
    </source>
</evidence>